<reference evidence="1" key="1">
    <citation type="submission" date="2021-02" db="EMBL/GenBank/DDBJ databases">
        <authorList>
            <person name="Nowell W R."/>
        </authorList>
    </citation>
    <scope>NUCLEOTIDE SEQUENCE</scope>
</reference>
<comment type="caution">
    <text evidence="1">The sequence shown here is derived from an EMBL/GenBank/DDBJ whole genome shotgun (WGS) entry which is preliminary data.</text>
</comment>
<gene>
    <name evidence="1" type="ORF">SMN809_LOCUS39632</name>
</gene>
<dbReference type="Proteomes" id="UP000676336">
    <property type="component" value="Unassembled WGS sequence"/>
</dbReference>
<dbReference type="AlphaFoldDB" id="A0A8S2ZAA7"/>
<evidence type="ECO:0000313" key="2">
    <source>
        <dbReference type="Proteomes" id="UP000676336"/>
    </source>
</evidence>
<organism evidence="1 2">
    <name type="scientific">Rotaria magnacalcarata</name>
    <dbReference type="NCBI Taxonomy" id="392030"/>
    <lineage>
        <taxon>Eukaryota</taxon>
        <taxon>Metazoa</taxon>
        <taxon>Spiralia</taxon>
        <taxon>Gnathifera</taxon>
        <taxon>Rotifera</taxon>
        <taxon>Eurotatoria</taxon>
        <taxon>Bdelloidea</taxon>
        <taxon>Philodinida</taxon>
        <taxon>Philodinidae</taxon>
        <taxon>Rotaria</taxon>
    </lineage>
</organism>
<sequence length="59" mass="6702">MDVIAWTVVCKFHCKLHGAFVRDRIINNRVSPSSDANPESWIDSERKTDIPVLHSKIAP</sequence>
<feature type="non-terminal residue" evidence="1">
    <location>
        <position position="59"/>
    </location>
</feature>
<name>A0A8S2ZAA7_9BILA</name>
<proteinExistence type="predicted"/>
<protein>
    <submittedName>
        <fullName evidence="1">Uncharacterized protein</fullName>
    </submittedName>
</protein>
<accession>A0A8S2ZAA7</accession>
<evidence type="ECO:0000313" key="1">
    <source>
        <dbReference type="EMBL" id="CAF4615065.1"/>
    </source>
</evidence>
<dbReference type="EMBL" id="CAJOBI010106924">
    <property type="protein sequence ID" value="CAF4615065.1"/>
    <property type="molecule type" value="Genomic_DNA"/>
</dbReference>